<evidence type="ECO:0000313" key="3">
    <source>
        <dbReference type="Proteomes" id="UP000271098"/>
    </source>
</evidence>
<dbReference type="AlphaFoldDB" id="A0A183EXT7"/>
<accession>A0A183EXT7</accession>
<evidence type="ECO:0000313" key="4">
    <source>
        <dbReference type="WBParaSite" id="GPUH_0002580801-mRNA-1"/>
    </source>
</evidence>
<protein>
    <submittedName>
        <fullName evidence="2 4">Uncharacterized protein</fullName>
    </submittedName>
</protein>
<organism evidence="4">
    <name type="scientific">Gongylonema pulchrum</name>
    <dbReference type="NCBI Taxonomy" id="637853"/>
    <lineage>
        <taxon>Eukaryota</taxon>
        <taxon>Metazoa</taxon>
        <taxon>Ecdysozoa</taxon>
        <taxon>Nematoda</taxon>
        <taxon>Chromadorea</taxon>
        <taxon>Rhabditida</taxon>
        <taxon>Spirurina</taxon>
        <taxon>Spiruromorpha</taxon>
        <taxon>Spiruroidea</taxon>
        <taxon>Gongylonematidae</taxon>
        <taxon>Gongylonema</taxon>
    </lineage>
</organism>
<dbReference type="WBParaSite" id="GPUH_0002580801-mRNA-1">
    <property type="protein sequence ID" value="GPUH_0002580801-mRNA-1"/>
    <property type="gene ID" value="GPUH_0002580801"/>
</dbReference>
<sequence length="82" mass="9066">MAQESTRQAQQKPTQPNVAATPTKQQNTATNAFDSIFFLDVPETDILDSSTSEEDRNAIEEQEQFGNLSFTSRTSAAALWLV</sequence>
<evidence type="ECO:0000313" key="2">
    <source>
        <dbReference type="EMBL" id="VDN44657.1"/>
    </source>
</evidence>
<reference evidence="4" key="1">
    <citation type="submission" date="2016-06" db="UniProtKB">
        <authorList>
            <consortium name="WormBaseParasite"/>
        </authorList>
    </citation>
    <scope>IDENTIFICATION</scope>
</reference>
<proteinExistence type="predicted"/>
<evidence type="ECO:0000256" key="1">
    <source>
        <dbReference type="SAM" id="MobiDB-lite"/>
    </source>
</evidence>
<dbReference type="EMBL" id="UYRT01106842">
    <property type="protein sequence ID" value="VDN44657.1"/>
    <property type="molecule type" value="Genomic_DNA"/>
</dbReference>
<reference evidence="2 3" key="2">
    <citation type="submission" date="2018-11" db="EMBL/GenBank/DDBJ databases">
        <authorList>
            <consortium name="Pathogen Informatics"/>
        </authorList>
    </citation>
    <scope>NUCLEOTIDE SEQUENCE [LARGE SCALE GENOMIC DNA]</scope>
</reference>
<name>A0A183EXT7_9BILA</name>
<keyword evidence="3" id="KW-1185">Reference proteome</keyword>
<dbReference type="Proteomes" id="UP000271098">
    <property type="component" value="Unassembled WGS sequence"/>
</dbReference>
<feature type="region of interest" description="Disordered" evidence="1">
    <location>
        <begin position="1"/>
        <end position="29"/>
    </location>
</feature>
<gene>
    <name evidence="2" type="ORF">GPUH_LOCUS25778</name>
</gene>